<feature type="domain" description="SUI1" evidence="4">
    <location>
        <begin position="84"/>
        <end position="154"/>
    </location>
</feature>
<dbReference type="InterPro" id="IPR005874">
    <property type="entry name" value="SUI1_euk"/>
</dbReference>
<sequence length="166" mass="18694">MSEIIVPAKSGDLIRNSDSATEEKVKHASSATKKEEKKHKKSKDKEIAFEENDEDFGHIGAADFATALDEEIDDDDATKAQNYIHVRVQQRNGRKTLTTVQGLPSKYDPKRILKAIKKEFACNGNVVKDDEMGEVIQLQGDHRSKVFAFLQEQLDIPKKTIKIHGF</sequence>
<dbReference type="Gene3D" id="3.30.780.10">
    <property type="entry name" value="SUI1-like domain"/>
    <property type="match status" value="1"/>
</dbReference>
<dbReference type="InterPro" id="IPR001950">
    <property type="entry name" value="SUI1"/>
</dbReference>
<dbReference type="PROSITE" id="PS50296">
    <property type="entry name" value="SUI1"/>
    <property type="match status" value="1"/>
</dbReference>
<evidence type="ECO:0000313" key="6">
    <source>
        <dbReference type="Proteomes" id="UP000186594"/>
    </source>
</evidence>
<dbReference type="GO" id="GO:0003743">
    <property type="term" value="F:translation initiation factor activity"/>
    <property type="evidence" value="ECO:0007669"/>
    <property type="project" value="InterPro"/>
</dbReference>
<organism evidence="5 6">
    <name type="scientific">Neolecta irregularis (strain DAH-3)</name>
    <dbReference type="NCBI Taxonomy" id="1198029"/>
    <lineage>
        <taxon>Eukaryota</taxon>
        <taxon>Fungi</taxon>
        <taxon>Dikarya</taxon>
        <taxon>Ascomycota</taxon>
        <taxon>Taphrinomycotina</taxon>
        <taxon>Neolectales</taxon>
        <taxon>Neolectaceae</taxon>
        <taxon>Neolecta</taxon>
    </lineage>
</organism>
<dbReference type="OrthoDB" id="10248435at2759"/>
<dbReference type="InterPro" id="IPR036877">
    <property type="entry name" value="SUI1_dom_sf"/>
</dbReference>
<reference evidence="5 6" key="1">
    <citation type="submission" date="2016-04" db="EMBL/GenBank/DDBJ databases">
        <title>Evolutionary innovation and constraint leading to complex multicellularity in the Ascomycota.</title>
        <authorList>
            <person name="Cisse O."/>
            <person name="Nguyen A."/>
            <person name="Hewitt D.A."/>
            <person name="Jedd G."/>
            <person name="Stajich J.E."/>
        </authorList>
    </citation>
    <scope>NUCLEOTIDE SEQUENCE [LARGE SCALE GENOMIC DNA]</scope>
    <source>
        <strain evidence="5 6">DAH-3</strain>
    </source>
</reference>
<dbReference type="PANTHER" id="PTHR10388">
    <property type="entry name" value="EUKARYOTIC TRANSLATION INITIATION FACTOR SUI1"/>
    <property type="match status" value="1"/>
</dbReference>
<dbReference type="Pfam" id="PF01253">
    <property type="entry name" value="SUI1"/>
    <property type="match status" value="1"/>
</dbReference>
<dbReference type="CDD" id="cd11566">
    <property type="entry name" value="eIF1_SUI1"/>
    <property type="match status" value="1"/>
</dbReference>
<evidence type="ECO:0000259" key="4">
    <source>
        <dbReference type="PROSITE" id="PS50296"/>
    </source>
</evidence>
<feature type="region of interest" description="Disordered" evidence="3">
    <location>
        <begin position="15"/>
        <end position="49"/>
    </location>
</feature>
<name>A0A1U7LHG7_NEOID</name>
<evidence type="ECO:0000256" key="3">
    <source>
        <dbReference type="SAM" id="MobiDB-lite"/>
    </source>
</evidence>
<proteinExistence type="inferred from homology"/>
<accession>A0A1U7LHG7</accession>
<dbReference type="Proteomes" id="UP000186594">
    <property type="component" value="Unassembled WGS sequence"/>
</dbReference>
<evidence type="ECO:0000256" key="1">
    <source>
        <dbReference type="ARBA" id="ARBA00005422"/>
    </source>
</evidence>
<dbReference type="STRING" id="1198029.A0A1U7LHG7"/>
<comment type="similarity">
    <text evidence="1">Belongs to the SUI1 family.</text>
</comment>
<dbReference type="EMBL" id="LXFE01003917">
    <property type="protein sequence ID" value="OLL22089.1"/>
    <property type="molecule type" value="Genomic_DNA"/>
</dbReference>
<evidence type="ECO:0000313" key="5">
    <source>
        <dbReference type="EMBL" id="OLL22089.1"/>
    </source>
</evidence>
<dbReference type="AlphaFoldDB" id="A0A1U7LHG7"/>
<keyword evidence="2" id="KW-0648">Protein biosynthesis</keyword>
<comment type="caution">
    <text evidence="5">The sequence shown here is derived from an EMBL/GenBank/DDBJ whole genome shotgun (WGS) entry which is preliminary data.</text>
</comment>
<protein>
    <submittedName>
        <fullName evidence="5">Protein translation factor SUI1</fullName>
    </submittedName>
</protein>
<keyword evidence="6" id="KW-1185">Reference proteome</keyword>
<evidence type="ECO:0000256" key="2">
    <source>
        <dbReference type="ARBA" id="ARBA00022917"/>
    </source>
</evidence>
<gene>
    <name evidence="5" type="ORF">NEOLI_002428</name>
</gene>
<dbReference type="SUPFAM" id="SSF55159">
    <property type="entry name" value="eIF1-like"/>
    <property type="match status" value="1"/>
</dbReference>